<dbReference type="EMBL" id="VIWT01000001">
    <property type="protein sequence ID" value="TWG00539.1"/>
    <property type="molecule type" value="Genomic_DNA"/>
</dbReference>
<dbReference type="InterPro" id="IPR036465">
    <property type="entry name" value="vWFA_dom_sf"/>
</dbReference>
<dbReference type="PANTHER" id="PTHR10579:SF43">
    <property type="entry name" value="ZINC FINGER (C3HC4-TYPE RING FINGER) FAMILY PROTEIN"/>
    <property type="match status" value="1"/>
</dbReference>
<evidence type="ECO:0000256" key="1">
    <source>
        <dbReference type="SAM" id="MobiDB-lite"/>
    </source>
</evidence>
<accession>A0A561UMF7</accession>
<evidence type="ECO:0000313" key="5">
    <source>
        <dbReference type="Proteomes" id="UP000317940"/>
    </source>
</evidence>
<evidence type="ECO:0000313" key="4">
    <source>
        <dbReference type="EMBL" id="TWG00539.1"/>
    </source>
</evidence>
<keyword evidence="5" id="KW-1185">Reference proteome</keyword>
<dbReference type="PROSITE" id="PS51257">
    <property type="entry name" value="PROKAR_LIPOPROTEIN"/>
    <property type="match status" value="1"/>
</dbReference>
<evidence type="ECO:0000256" key="2">
    <source>
        <dbReference type="SAM" id="SignalP"/>
    </source>
</evidence>
<sequence>MTSALPRRAALGALAAAVLAAAGCSDGSHRPKPAPSGAPTDARTDAPVPSGAAYTLRVLGGSELSDLQPVLDDAAKATGVTAKLTYTGTQQGARTVGAGQADGVYDALWFASNRYLRLDRTAAGKLLSETPVMVSPVAFGVRSPVLAALGWNPATVTWAQIGTAVGQGRLTFGMTDPAQSNSGLSALIGLASAFSGAQSALTDADVAKAEPALRSFFAGQKLTSGSSGWLAEAYQRAAKGGPGVRVDALVNYESVLLEYNRTLPNDAQLTVIRPADGVVTADYPLALLSSAADQAKDAFHRLTAYLLRPEVQQKISDTTERRPVTAGVSPGAGLATDPRPELPFPGSREVADGLLGAYQNQLRRPSRTAYVLDTSGSMAGPRLAALKTALGALTGADGSPAPDGFREREEITLISFADTVKWTHVHQVPDTDPGQELAAINADVQSLAAGGDTAIYSTLEAAYQLLAQQQSAAGDDRFTSIVLMTDGENNRGATADRFTAFHQALPAAQQAVPVFPIRFGEAAVSQLQGIADLTGGKLFDGMSGSLGDVFEEIRGYQ</sequence>
<comment type="caution">
    <text evidence="4">The sequence shown here is derived from an EMBL/GenBank/DDBJ whole genome shotgun (WGS) entry which is preliminary data.</text>
</comment>
<dbReference type="Gene3D" id="3.40.50.410">
    <property type="entry name" value="von Willebrand factor, type A domain"/>
    <property type="match status" value="1"/>
</dbReference>
<feature type="domain" description="VWFA" evidence="3">
    <location>
        <begin position="367"/>
        <end position="553"/>
    </location>
</feature>
<dbReference type="PANTHER" id="PTHR10579">
    <property type="entry name" value="CALCIUM-ACTIVATED CHLORIDE CHANNEL REGULATOR"/>
    <property type="match status" value="1"/>
</dbReference>
<name>A0A561UMF7_9ACTN</name>
<dbReference type="SMART" id="SM00327">
    <property type="entry name" value="VWA"/>
    <property type="match status" value="1"/>
</dbReference>
<dbReference type="InterPro" id="IPR051266">
    <property type="entry name" value="CLCR"/>
</dbReference>
<feature type="region of interest" description="Disordered" evidence="1">
    <location>
        <begin position="316"/>
        <end position="340"/>
    </location>
</feature>
<evidence type="ECO:0000259" key="3">
    <source>
        <dbReference type="PROSITE" id="PS50234"/>
    </source>
</evidence>
<reference evidence="4 5" key="1">
    <citation type="submission" date="2019-06" db="EMBL/GenBank/DDBJ databases">
        <title>Sequencing the genomes of 1000 actinobacteria strains.</title>
        <authorList>
            <person name="Klenk H.-P."/>
        </authorList>
    </citation>
    <scope>NUCLEOTIDE SEQUENCE [LARGE SCALE GENOMIC DNA]</scope>
    <source>
        <strain evidence="4 5">DSM 44826</strain>
    </source>
</reference>
<feature type="chain" id="PRO_5039496692" evidence="2">
    <location>
        <begin position="21"/>
        <end position="557"/>
    </location>
</feature>
<protein>
    <submittedName>
        <fullName evidence="4">Ca-activated chloride channel family protein</fullName>
    </submittedName>
</protein>
<dbReference type="SUPFAM" id="SSF53850">
    <property type="entry name" value="Periplasmic binding protein-like II"/>
    <property type="match status" value="1"/>
</dbReference>
<dbReference type="SUPFAM" id="SSF53300">
    <property type="entry name" value="vWA-like"/>
    <property type="match status" value="1"/>
</dbReference>
<dbReference type="RefSeq" id="WP_145906629.1">
    <property type="nucleotide sequence ID" value="NZ_BAAAMZ010000027.1"/>
</dbReference>
<dbReference type="Proteomes" id="UP000317940">
    <property type="component" value="Unassembled WGS sequence"/>
</dbReference>
<feature type="region of interest" description="Disordered" evidence="1">
    <location>
        <begin position="24"/>
        <end position="47"/>
    </location>
</feature>
<dbReference type="OrthoDB" id="3170630at2"/>
<gene>
    <name evidence="4" type="ORF">FHX73_114418</name>
</gene>
<dbReference type="Pfam" id="PF13519">
    <property type="entry name" value="VWA_2"/>
    <property type="match status" value="1"/>
</dbReference>
<proteinExistence type="predicted"/>
<dbReference type="InterPro" id="IPR002035">
    <property type="entry name" value="VWF_A"/>
</dbReference>
<dbReference type="AlphaFoldDB" id="A0A561UMF7"/>
<keyword evidence="2" id="KW-0732">Signal</keyword>
<organism evidence="4 5">
    <name type="scientific">Kitasatospora viridis</name>
    <dbReference type="NCBI Taxonomy" id="281105"/>
    <lineage>
        <taxon>Bacteria</taxon>
        <taxon>Bacillati</taxon>
        <taxon>Actinomycetota</taxon>
        <taxon>Actinomycetes</taxon>
        <taxon>Kitasatosporales</taxon>
        <taxon>Streptomycetaceae</taxon>
        <taxon>Kitasatospora</taxon>
    </lineage>
</organism>
<feature type="signal peptide" evidence="2">
    <location>
        <begin position="1"/>
        <end position="20"/>
    </location>
</feature>
<dbReference type="PROSITE" id="PS50234">
    <property type="entry name" value="VWFA"/>
    <property type="match status" value="1"/>
</dbReference>